<dbReference type="Proteomes" id="UP000256328">
    <property type="component" value="Unassembled WGS sequence"/>
</dbReference>
<name>A0A3D8SNS8_9HELO</name>
<evidence type="ECO:0000313" key="3">
    <source>
        <dbReference type="Proteomes" id="UP000256328"/>
    </source>
</evidence>
<protein>
    <submittedName>
        <fullName evidence="2">Uncharacterized protein</fullName>
    </submittedName>
</protein>
<dbReference type="InterPro" id="IPR029063">
    <property type="entry name" value="SAM-dependent_MTases_sf"/>
</dbReference>
<reference evidence="2 3" key="1">
    <citation type="journal article" date="2018" name="IMA Fungus">
        <title>IMA Genome-F 9: Draft genome sequence of Annulohypoxylon stygium, Aspergillus mulundensis, Berkeleyomyces basicola (syn. Thielaviopsis basicola), Ceratocystis smalleyi, two Cercospora beticola strains, Coleophoma cylindrospora, Fusarium fracticaudum, Phialophora cf. hyalina, and Morchella septimelata.</title>
        <authorList>
            <person name="Wingfield B.D."/>
            <person name="Bills G.F."/>
            <person name="Dong Y."/>
            <person name="Huang W."/>
            <person name="Nel W.J."/>
            <person name="Swalarsk-Parry B.S."/>
            <person name="Vaghefi N."/>
            <person name="Wilken P.M."/>
            <person name="An Z."/>
            <person name="de Beer Z.W."/>
            <person name="De Vos L."/>
            <person name="Chen L."/>
            <person name="Duong T.A."/>
            <person name="Gao Y."/>
            <person name="Hammerbacher A."/>
            <person name="Kikkert J.R."/>
            <person name="Li Y."/>
            <person name="Li H."/>
            <person name="Li K."/>
            <person name="Li Q."/>
            <person name="Liu X."/>
            <person name="Ma X."/>
            <person name="Naidoo K."/>
            <person name="Pethybridge S.J."/>
            <person name="Sun J."/>
            <person name="Steenkamp E.T."/>
            <person name="van der Nest M.A."/>
            <person name="van Wyk S."/>
            <person name="Wingfield M.J."/>
            <person name="Xiong C."/>
            <person name="Yue Q."/>
            <person name="Zhang X."/>
        </authorList>
    </citation>
    <scope>NUCLEOTIDE SEQUENCE [LARGE SCALE GENOMIC DNA]</scope>
    <source>
        <strain evidence="2 3">BP5796</strain>
    </source>
</reference>
<organism evidence="2 3">
    <name type="scientific">Coleophoma crateriformis</name>
    <dbReference type="NCBI Taxonomy" id="565419"/>
    <lineage>
        <taxon>Eukaryota</taxon>
        <taxon>Fungi</taxon>
        <taxon>Dikarya</taxon>
        <taxon>Ascomycota</taxon>
        <taxon>Pezizomycotina</taxon>
        <taxon>Leotiomycetes</taxon>
        <taxon>Helotiales</taxon>
        <taxon>Dermateaceae</taxon>
        <taxon>Coleophoma</taxon>
    </lineage>
</organism>
<comment type="caution">
    <text evidence="2">The sequence shown here is derived from an EMBL/GenBank/DDBJ whole genome shotgun (WGS) entry which is preliminary data.</text>
</comment>
<gene>
    <name evidence="2" type="ORF">BP5796_03142</name>
</gene>
<keyword evidence="3" id="KW-1185">Reference proteome</keyword>
<proteinExistence type="predicted"/>
<evidence type="ECO:0000313" key="2">
    <source>
        <dbReference type="EMBL" id="RDW87448.1"/>
    </source>
</evidence>
<feature type="region of interest" description="Disordered" evidence="1">
    <location>
        <begin position="1"/>
        <end position="35"/>
    </location>
</feature>
<dbReference type="PANTHER" id="PTHR43591:SF10">
    <property type="entry name" value="ABC TRANSMEMBRANE TYPE-1 DOMAIN-CONTAINING PROTEIN-RELATED"/>
    <property type="match status" value="1"/>
</dbReference>
<dbReference type="Pfam" id="PF13489">
    <property type="entry name" value="Methyltransf_23"/>
    <property type="match status" value="1"/>
</dbReference>
<sequence>MSTGSDPPSPGLSPTDGDSGFISYDGDSLDPSTSSLASSVRNYRYENGRTYHAYKEGVYGMPNDEMEQERLAESHPESRVVGIDLSPIQPEYVPPNLEFFVDDAEDPWEYHQQFELIHARMMGGAFRDWPAFVTNAFANTRPGGYLELQDIDGLACDDDTFSADPPSCLLAEWWLNVCRAFDAGGRKMDAAAGHAERMRSAGFVDVKETIIKWPINNRWPRTERDKEIGMWSMVNTLDALEALTIAPFTRSLGWTQEAVQALLTGVRKDVRDEKIHAYWKIRVIHGRRPDE</sequence>
<dbReference type="SUPFAM" id="SSF53335">
    <property type="entry name" value="S-adenosyl-L-methionine-dependent methyltransferases"/>
    <property type="match status" value="1"/>
</dbReference>
<accession>A0A3D8SNS8</accession>
<dbReference type="GO" id="GO:0008168">
    <property type="term" value="F:methyltransferase activity"/>
    <property type="evidence" value="ECO:0007669"/>
    <property type="project" value="TreeGrafter"/>
</dbReference>
<dbReference type="EMBL" id="PDLN01000004">
    <property type="protein sequence ID" value="RDW87448.1"/>
    <property type="molecule type" value="Genomic_DNA"/>
</dbReference>
<dbReference type="Gene3D" id="3.40.50.150">
    <property type="entry name" value="Vaccinia Virus protein VP39"/>
    <property type="match status" value="1"/>
</dbReference>
<dbReference type="OrthoDB" id="2013972at2759"/>
<dbReference type="CDD" id="cd02440">
    <property type="entry name" value="AdoMet_MTases"/>
    <property type="match status" value="1"/>
</dbReference>
<dbReference type="AlphaFoldDB" id="A0A3D8SNS8"/>
<evidence type="ECO:0000256" key="1">
    <source>
        <dbReference type="SAM" id="MobiDB-lite"/>
    </source>
</evidence>
<dbReference type="PANTHER" id="PTHR43591">
    <property type="entry name" value="METHYLTRANSFERASE"/>
    <property type="match status" value="1"/>
</dbReference>